<feature type="region of interest" description="Disordered" evidence="1">
    <location>
        <begin position="172"/>
        <end position="196"/>
    </location>
</feature>
<feature type="compositionally biased region" description="Basic and acidic residues" evidence="1">
    <location>
        <begin position="873"/>
        <end position="885"/>
    </location>
</feature>
<sequence>MGVGELPDDEDPTNGDGQQSPPPPPGFPPPPPPLGLEDLAPDLGVGELPDDEDPTNGDGQQSPPPPLDLPPSTETDYSESQIETDEDSLGDEYSISPPPPPSFDIPVLSEDSSLPPPPLGFDRPPPPPQLDLDFIVDDLESEQEEVVVEEDSEAIDFLSIDSLTDSLSLLGGDWPEPVSVTEPEPETEAEPEPSPKLTSQVAEAIDSFGLVLDSEEQQFVKVEAARPSPFLRPSTEVDSIPGDKLHATLSETEKAILNPDGTVRRQFIDGELILRNASKKHRAWDIEVHLESIESTDFGDKLSTVKELDATEDTVIPYTASGPRMLVLRESIDTEPSRDKESSLSLVFSDNPQDIDITIEIENVSPVPLYDVEVKRAVPASFRLPDDRVYSVEDDSIVWDIGRLNIGESRTLSVSAEVMTDAIDKIRAGVCSTTYSAEATVSRARFDRVHSSGRQFSYVNAIEDDRPGVWHCTCVFENKSSFVVALSGATVKLIGREEPILDVSDIRQDVPPEGRWDSMVKRLESEDQPSFTQEVRFSILPRVSVQSTGTVELKEQRLTVLDAILQKRYDKSRIKSYVSSDVETAVTLENTGSSTINVIRILDDIPGIFETPSMEHITIEMEGSELNDDQYRIDIVNGIQLEEKHISPDSEGHGLRITVGTSAPLGLQPGKTLVIRYPLHAPDPSPRNKMLAAPIRVDFSSERFGPVATRMVERPPRIRVVHRRRNISTGKEVFPGGAPGRYEILLMFHNNSDSALEDLALHDVVPGTFTIEGSTVRSDKEGERDASMTKESAREGTQVTWAVGRIQQDERVEVLYSIQGDPEAEYKVTDAQDFHGATFGKEVDEEPNVPEWVERDEPKPLPPPSKAYVDGIEADHTEDYTAHDEDSSDEDVAEEAQDYEPDETEEEEAEPTPPGKSCPACGGEVGIGASLCSVCGFTFST</sequence>
<dbReference type="EMBL" id="UINC01003974">
    <property type="protein sequence ID" value="SVA10775.1"/>
    <property type="molecule type" value="Genomic_DNA"/>
</dbReference>
<feature type="region of interest" description="Disordered" evidence="1">
    <location>
        <begin position="839"/>
        <end position="922"/>
    </location>
</feature>
<feature type="compositionally biased region" description="Basic and acidic residues" evidence="1">
    <location>
        <begin position="777"/>
        <end position="794"/>
    </location>
</feature>
<feature type="compositionally biased region" description="Pro residues" evidence="1">
    <location>
        <begin position="114"/>
        <end position="129"/>
    </location>
</feature>
<evidence type="ECO:0008006" key="3">
    <source>
        <dbReference type="Google" id="ProtNLM"/>
    </source>
</evidence>
<name>A0A381T3J4_9ZZZZ</name>
<feature type="region of interest" description="Disordered" evidence="1">
    <location>
        <begin position="1"/>
        <end position="131"/>
    </location>
</feature>
<gene>
    <name evidence="2" type="ORF">METZ01_LOCUS63629</name>
</gene>
<feature type="region of interest" description="Disordered" evidence="1">
    <location>
        <begin position="776"/>
        <end position="795"/>
    </location>
</feature>
<reference evidence="2" key="1">
    <citation type="submission" date="2018-05" db="EMBL/GenBank/DDBJ databases">
        <authorList>
            <person name="Lanie J.A."/>
            <person name="Ng W.-L."/>
            <person name="Kazmierczak K.M."/>
            <person name="Andrzejewski T.M."/>
            <person name="Davidsen T.M."/>
            <person name="Wayne K.J."/>
            <person name="Tettelin H."/>
            <person name="Glass J.I."/>
            <person name="Rusch D."/>
            <person name="Podicherti R."/>
            <person name="Tsui H.-C.T."/>
            <person name="Winkler M.E."/>
        </authorList>
    </citation>
    <scope>NUCLEOTIDE SEQUENCE</scope>
</reference>
<evidence type="ECO:0000313" key="2">
    <source>
        <dbReference type="EMBL" id="SVA10775.1"/>
    </source>
</evidence>
<evidence type="ECO:0000256" key="1">
    <source>
        <dbReference type="SAM" id="MobiDB-lite"/>
    </source>
</evidence>
<protein>
    <recommendedName>
        <fullName evidence="3">MHD domain-containing protein</fullName>
    </recommendedName>
</protein>
<feature type="compositionally biased region" description="Acidic residues" evidence="1">
    <location>
        <begin position="886"/>
        <end position="910"/>
    </location>
</feature>
<proteinExistence type="predicted"/>
<feature type="compositionally biased region" description="Low complexity" evidence="1">
    <location>
        <begin position="172"/>
        <end position="182"/>
    </location>
</feature>
<feature type="compositionally biased region" description="Pro residues" evidence="1">
    <location>
        <begin position="20"/>
        <end position="34"/>
    </location>
</feature>
<accession>A0A381T3J4</accession>
<dbReference type="AlphaFoldDB" id="A0A381T3J4"/>
<feature type="compositionally biased region" description="Acidic residues" evidence="1">
    <location>
        <begin position="1"/>
        <end position="13"/>
    </location>
</feature>
<organism evidence="2">
    <name type="scientific">marine metagenome</name>
    <dbReference type="NCBI Taxonomy" id="408172"/>
    <lineage>
        <taxon>unclassified sequences</taxon>
        <taxon>metagenomes</taxon>
        <taxon>ecological metagenomes</taxon>
    </lineage>
</organism>